<dbReference type="Gene3D" id="4.10.280.10">
    <property type="entry name" value="Helix-loop-helix DNA-binding domain"/>
    <property type="match status" value="1"/>
</dbReference>
<feature type="compositionally biased region" description="Low complexity" evidence="5">
    <location>
        <begin position="99"/>
        <end position="113"/>
    </location>
</feature>
<feature type="compositionally biased region" description="Low complexity" evidence="5">
    <location>
        <begin position="565"/>
        <end position="596"/>
    </location>
</feature>
<comment type="caution">
    <text evidence="7">The sequence shown here is derived from an EMBL/GenBank/DDBJ whole genome shotgun (WGS) entry which is preliminary data.</text>
</comment>
<dbReference type="PROSITE" id="PS50888">
    <property type="entry name" value="BHLH"/>
    <property type="match status" value="1"/>
</dbReference>
<dbReference type="EMBL" id="JABFUD020000007">
    <property type="protein sequence ID" value="KAI5077322.1"/>
    <property type="molecule type" value="Genomic_DNA"/>
</dbReference>
<reference evidence="7" key="1">
    <citation type="submission" date="2021-01" db="EMBL/GenBank/DDBJ databases">
        <title>Adiantum capillus-veneris genome.</title>
        <authorList>
            <person name="Fang Y."/>
            <person name="Liao Q."/>
        </authorList>
    </citation>
    <scope>NUCLEOTIDE SEQUENCE</scope>
    <source>
        <strain evidence="7">H3</strain>
        <tissue evidence="7">Leaf</tissue>
    </source>
</reference>
<dbReference type="InterPro" id="IPR045843">
    <property type="entry name" value="IND-like"/>
</dbReference>
<keyword evidence="4" id="KW-0539">Nucleus</keyword>
<evidence type="ECO:0000256" key="2">
    <source>
        <dbReference type="ARBA" id="ARBA00023015"/>
    </source>
</evidence>
<dbReference type="Proteomes" id="UP000886520">
    <property type="component" value="Chromosome 7"/>
</dbReference>
<dbReference type="PANTHER" id="PTHR16223:SF56">
    <property type="entry name" value="TRANSCRIPTION FACTOR BHLH110"/>
    <property type="match status" value="1"/>
</dbReference>
<sequence>MDSVPSNDMNVMDDPEGGCIVQADDPQMLAAAAFDGAGCGAGNNTWYWTSMLKLMEQGSAAPPSSTSTLQYNSNNINYTAPAPPFTPGQQQATADRTPRPAQSASASSPSSSSVHDQPMDMVTQNNALNACDPDSSVWAQEFLSGPIGENKSSSIACSDDGLHELLYPRTVLELLFSDQLKLEQMPSWPDILQAHTAVGLGPAKSFGFPLTSEIKGEAGTTLQDNVSMDHHMKCSQYYSHLAGIEDRLSSSTTNSTLSDNAMDQWAVPAQAGSTSGGQCAENMQAHPGAIVPAHSSSLSNMQHMKQEYNHVAASPPLISSNDHGCHYPISQYNNLHHHPENLRIMGNNGNMIAAGSNGFQESMMNDEYEQKPTSLLSKLWSPAVLNSNDPLAHMNHKHHIYESITAANFSHNLRQLAGLSTGNGYNLQSVNSINMNIAPSSLQNYIHQPSQVQLSKKSRPFQDGGAGASAARHQYNDHGAQLVESAHVIRKDESKNIMLQQLAAAVDQGSNPSIVNMSAASLVADDQGANNNIMRAAMHGNNLQQQLSGAAGYSNFKRSRIEEQPAAAAATPPPTSSTSGSSSTTNQNQSTSSCSAFKSPPVRKEKLSERIATLQQLVSPFGKTDTASVLLEAIGYIKFLQEQVQALSSPYFKSPTIQSGDRDQNAEEDKPDLRRSFR</sequence>
<gene>
    <name evidence="7" type="ORF">GOP47_0007146</name>
</gene>
<dbReference type="PANTHER" id="PTHR16223">
    <property type="entry name" value="TRANSCRIPTION FACTOR BHLH83-RELATED"/>
    <property type="match status" value="1"/>
</dbReference>
<dbReference type="GO" id="GO:0000978">
    <property type="term" value="F:RNA polymerase II cis-regulatory region sequence-specific DNA binding"/>
    <property type="evidence" value="ECO:0007669"/>
    <property type="project" value="TreeGrafter"/>
</dbReference>
<dbReference type="SMART" id="SM00353">
    <property type="entry name" value="HLH"/>
    <property type="match status" value="1"/>
</dbReference>
<dbReference type="GO" id="GO:0005634">
    <property type="term" value="C:nucleus"/>
    <property type="evidence" value="ECO:0007669"/>
    <property type="project" value="UniProtKB-SubCell"/>
</dbReference>
<keyword evidence="2" id="KW-0805">Transcription regulation</keyword>
<dbReference type="InterPro" id="IPR045239">
    <property type="entry name" value="bHLH95_bHLH"/>
</dbReference>
<keyword evidence="3" id="KW-0804">Transcription</keyword>
<dbReference type="CDD" id="cd11393">
    <property type="entry name" value="bHLH_AtbHLH_like"/>
    <property type="match status" value="1"/>
</dbReference>
<evidence type="ECO:0000313" key="7">
    <source>
        <dbReference type="EMBL" id="KAI5077322.1"/>
    </source>
</evidence>
<evidence type="ECO:0000256" key="5">
    <source>
        <dbReference type="SAM" id="MobiDB-lite"/>
    </source>
</evidence>
<evidence type="ECO:0000259" key="6">
    <source>
        <dbReference type="PROSITE" id="PS50888"/>
    </source>
</evidence>
<dbReference type="InterPro" id="IPR036638">
    <property type="entry name" value="HLH_DNA-bd_sf"/>
</dbReference>
<evidence type="ECO:0000256" key="3">
    <source>
        <dbReference type="ARBA" id="ARBA00023163"/>
    </source>
</evidence>
<comment type="subcellular location">
    <subcellularLocation>
        <location evidence="1">Nucleus</location>
    </subcellularLocation>
</comment>
<accession>A0A9D4V1K1</accession>
<feature type="domain" description="BHLH" evidence="6">
    <location>
        <begin position="591"/>
        <end position="640"/>
    </location>
</feature>
<feature type="region of interest" description="Disordered" evidence="5">
    <location>
        <begin position="652"/>
        <end position="678"/>
    </location>
</feature>
<organism evidence="7 8">
    <name type="scientific">Adiantum capillus-veneris</name>
    <name type="common">Maidenhair fern</name>
    <dbReference type="NCBI Taxonomy" id="13818"/>
    <lineage>
        <taxon>Eukaryota</taxon>
        <taxon>Viridiplantae</taxon>
        <taxon>Streptophyta</taxon>
        <taxon>Embryophyta</taxon>
        <taxon>Tracheophyta</taxon>
        <taxon>Polypodiopsida</taxon>
        <taxon>Polypodiidae</taxon>
        <taxon>Polypodiales</taxon>
        <taxon>Pteridineae</taxon>
        <taxon>Pteridaceae</taxon>
        <taxon>Vittarioideae</taxon>
        <taxon>Adiantum</taxon>
    </lineage>
</organism>
<evidence type="ECO:0000313" key="8">
    <source>
        <dbReference type="Proteomes" id="UP000886520"/>
    </source>
</evidence>
<name>A0A9D4V1K1_ADICA</name>
<dbReference type="OrthoDB" id="10478444at2759"/>
<keyword evidence="8" id="KW-1185">Reference proteome</keyword>
<proteinExistence type="predicted"/>
<feature type="region of interest" description="Disordered" evidence="5">
    <location>
        <begin position="58"/>
        <end position="118"/>
    </location>
</feature>
<evidence type="ECO:0000256" key="1">
    <source>
        <dbReference type="ARBA" id="ARBA00004123"/>
    </source>
</evidence>
<dbReference type="AlphaFoldDB" id="A0A9D4V1K1"/>
<dbReference type="GO" id="GO:0000981">
    <property type="term" value="F:DNA-binding transcription factor activity, RNA polymerase II-specific"/>
    <property type="evidence" value="ECO:0007669"/>
    <property type="project" value="TreeGrafter"/>
</dbReference>
<dbReference type="GO" id="GO:0046983">
    <property type="term" value="F:protein dimerization activity"/>
    <property type="evidence" value="ECO:0007669"/>
    <property type="project" value="InterPro"/>
</dbReference>
<evidence type="ECO:0000256" key="4">
    <source>
        <dbReference type="ARBA" id="ARBA00023242"/>
    </source>
</evidence>
<feature type="compositionally biased region" description="Basic and acidic residues" evidence="5">
    <location>
        <begin position="660"/>
        <end position="678"/>
    </location>
</feature>
<feature type="compositionally biased region" description="Polar residues" evidence="5">
    <location>
        <begin position="62"/>
        <end position="78"/>
    </location>
</feature>
<dbReference type="InterPro" id="IPR011598">
    <property type="entry name" value="bHLH_dom"/>
</dbReference>
<dbReference type="SUPFAM" id="SSF47459">
    <property type="entry name" value="HLH, helix-loop-helix DNA-binding domain"/>
    <property type="match status" value="1"/>
</dbReference>
<protein>
    <recommendedName>
        <fullName evidence="6">BHLH domain-containing protein</fullName>
    </recommendedName>
</protein>
<feature type="region of interest" description="Disordered" evidence="5">
    <location>
        <begin position="563"/>
        <end position="601"/>
    </location>
</feature>